<reference evidence="3" key="1">
    <citation type="submission" date="2016-07" db="EMBL/GenBank/DDBJ databases">
        <authorList>
            <person name="Florea S."/>
            <person name="Webb J.S."/>
            <person name="Jaromczyk J."/>
            <person name="Schardl C.L."/>
        </authorList>
    </citation>
    <scope>NUCLEOTIDE SEQUENCE [LARGE SCALE GENOMIC DNA]</scope>
</reference>
<sequence>MTTYDELYGPPVDVLHPTINVYAVDDGEGLPIRHLAIMLTPGEGRMELPRGRKGDKGDQGEPARPWTIMGDKTTEGIAALNLGPTDAGLAWRNSDTNALHYWSGGAWVVLSEAFGTEGPVGPAGSLQGVSIVMKAAGTEPEAYVSGPSGNQTLNLRIPEKPGPKGDTGPAAAISVASDYDNTIPAATGDVLTRQTNGKWAPGSSPKMRYYSIPEGSFTDTGEIWSGTRQTLTSFSLDQLSYASWLEITGHLRGASGIPASSLAVEVRVGDAATGELIARGITTTRNGEHIINVRPHYSTNAQPNRIASPGTAVGVIPANHTGNAGTIYVTAIRTSGLGSIRVTADDAQLLIKRFPAA</sequence>
<feature type="region of interest" description="Disordered" evidence="1">
    <location>
        <begin position="44"/>
        <end position="67"/>
    </location>
</feature>
<dbReference type="RefSeq" id="YP_009287505.1">
    <property type="nucleotide sequence ID" value="NC_031074.1"/>
</dbReference>
<gene>
    <name evidence="2" type="primary">36</name>
    <name evidence="2" type="ORF">SEA_BANTAM_36</name>
</gene>
<evidence type="ECO:0000313" key="2">
    <source>
        <dbReference type="EMBL" id="AOE43726.1"/>
    </source>
</evidence>
<dbReference type="KEGG" id="vg:29080300"/>
<evidence type="ECO:0000256" key="1">
    <source>
        <dbReference type="SAM" id="MobiDB-lite"/>
    </source>
</evidence>
<accession>A0A1B3AY95</accession>
<keyword evidence="3" id="KW-1185">Reference proteome</keyword>
<dbReference type="EMBL" id="KX557272">
    <property type="protein sequence ID" value="AOE43726.1"/>
    <property type="molecule type" value="Genomic_DNA"/>
</dbReference>
<protein>
    <submittedName>
        <fullName evidence="2">Minor tail protein</fullName>
    </submittedName>
</protein>
<proteinExistence type="predicted"/>
<dbReference type="OrthoDB" id="4126at10239"/>
<dbReference type="GeneID" id="29080300"/>
<dbReference type="Proteomes" id="UP000202170">
    <property type="component" value="Segment"/>
</dbReference>
<evidence type="ECO:0000313" key="3">
    <source>
        <dbReference type="Proteomes" id="UP000202170"/>
    </source>
</evidence>
<name>A0A1B3AY95_9CAUD</name>
<organism evidence="2 3">
    <name type="scientific">Gordonia phage Bantam</name>
    <dbReference type="NCBI Taxonomy" id="1887641"/>
    <lineage>
        <taxon>Viruses</taxon>
        <taxon>Duplodnaviria</taxon>
        <taxon>Heunggongvirae</taxon>
        <taxon>Uroviricota</taxon>
        <taxon>Caudoviricetes</taxon>
        <taxon>Bantamvirus</taxon>
        <taxon>Bantamvirus bantam</taxon>
    </lineage>
</organism>
<feature type="compositionally biased region" description="Basic and acidic residues" evidence="1">
    <location>
        <begin position="44"/>
        <end position="61"/>
    </location>
</feature>